<evidence type="ECO:0000313" key="3">
    <source>
        <dbReference type="Proteomes" id="UP001314635"/>
    </source>
</evidence>
<proteinExistence type="predicted"/>
<evidence type="ECO:0008006" key="4">
    <source>
        <dbReference type="Google" id="ProtNLM"/>
    </source>
</evidence>
<organism evidence="2 3">
    <name type="scientific">Bradyrhizobium denitrificans</name>
    <dbReference type="NCBI Taxonomy" id="2734912"/>
    <lineage>
        <taxon>Bacteria</taxon>
        <taxon>Pseudomonadati</taxon>
        <taxon>Pseudomonadota</taxon>
        <taxon>Alphaproteobacteria</taxon>
        <taxon>Hyphomicrobiales</taxon>
        <taxon>Nitrobacteraceae</taxon>
        <taxon>Bradyrhizobium</taxon>
    </lineage>
</organism>
<evidence type="ECO:0000313" key="2">
    <source>
        <dbReference type="EMBL" id="MBR1138219.1"/>
    </source>
</evidence>
<comment type="caution">
    <text evidence="2">The sequence shown here is derived from an EMBL/GenBank/DDBJ whole genome shotgun (WGS) entry which is preliminary data.</text>
</comment>
<sequence>MADVKRERLGEGEALLKKLRRLKLRAAAAGKDDRAQLLALMDDIEAIRRKLLRECAQLEEEFRIAAVRVTALNTYARVAQAGRRPPREH</sequence>
<feature type="coiled-coil region" evidence="1">
    <location>
        <begin position="41"/>
        <end position="68"/>
    </location>
</feature>
<reference evidence="3" key="1">
    <citation type="journal article" date="2021" name="ISME J.">
        <title>Evolutionary origin and ecological implication of a unique nif island in free-living Bradyrhizobium lineages.</title>
        <authorList>
            <person name="Tao J."/>
        </authorList>
    </citation>
    <scope>NUCLEOTIDE SEQUENCE [LARGE SCALE GENOMIC DNA]</scope>
    <source>
        <strain evidence="3">SZCCT0094</strain>
    </source>
</reference>
<dbReference type="EMBL" id="JAFCLK010000019">
    <property type="protein sequence ID" value="MBR1138219.1"/>
    <property type="molecule type" value="Genomic_DNA"/>
</dbReference>
<accession>A0ABS5GB10</accession>
<keyword evidence="3" id="KW-1185">Reference proteome</keyword>
<evidence type="ECO:0000256" key="1">
    <source>
        <dbReference type="SAM" id="Coils"/>
    </source>
</evidence>
<protein>
    <recommendedName>
        <fullName evidence="4">Transposase</fullName>
    </recommendedName>
</protein>
<name>A0ABS5GB10_9BRAD</name>
<dbReference type="Proteomes" id="UP001314635">
    <property type="component" value="Unassembled WGS sequence"/>
</dbReference>
<keyword evidence="1" id="KW-0175">Coiled coil</keyword>
<dbReference type="RefSeq" id="WP_012043298.1">
    <property type="nucleotide sequence ID" value="NZ_JABFDP010000037.1"/>
</dbReference>
<gene>
    <name evidence="2" type="ORF">JQ619_20840</name>
</gene>